<dbReference type="OrthoDB" id="3078168at2"/>
<gene>
    <name evidence="1" type="ORF">C7441_10985</name>
</gene>
<dbReference type="STRING" id="1192868.GCA_000304395_01366"/>
<dbReference type="AlphaFoldDB" id="A0A316C183"/>
<evidence type="ECO:0000313" key="2">
    <source>
        <dbReference type="Proteomes" id="UP000245396"/>
    </source>
</evidence>
<dbReference type="Proteomes" id="UP000245396">
    <property type="component" value="Unassembled WGS sequence"/>
</dbReference>
<dbReference type="RefSeq" id="WP_146201470.1">
    <property type="nucleotide sequence ID" value="NZ_QGGG01000009.1"/>
</dbReference>
<dbReference type="SUPFAM" id="SSF56973">
    <property type="entry name" value="Aerolisin/ETX pore-forming domain"/>
    <property type="match status" value="1"/>
</dbReference>
<dbReference type="EMBL" id="QGGG01000009">
    <property type="protein sequence ID" value="PWJ82317.1"/>
    <property type="molecule type" value="Genomic_DNA"/>
</dbReference>
<proteinExistence type="predicted"/>
<accession>A0A316C183</accession>
<reference evidence="1 2" key="1">
    <citation type="submission" date="2018-05" db="EMBL/GenBank/DDBJ databases">
        <title>Genomic Encyclopedia of Type Strains, Phase IV (KMG-IV): sequencing the most valuable type-strain genomes for metagenomic binning, comparative biology and taxonomic classification.</title>
        <authorList>
            <person name="Goeker M."/>
        </authorList>
    </citation>
    <scope>NUCLEOTIDE SEQUENCE [LARGE SCALE GENOMIC DNA]</scope>
    <source>
        <strain evidence="1 2">DSM 6986</strain>
    </source>
</reference>
<dbReference type="Gene3D" id="2.170.15.10">
    <property type="entry name" value="Proaerolysin, chain A, domain 3"/>
    <property type="match status" value="1"/>
</dbReference>
<evidence type="ECO:0000313" key="1">
    <source>
        <dbReference type="EMBL" id="PWJ82317.1"/>
    </source>
</evidence>
<organism evidence="1 2">
    <name type="scientific">Pseudaminobacter salicylatoxidans</name>
    <dbReference type="NCBI Taxonomy" id="93369"/>
    <lineage>
        <taxon>Bacteria</taxon>
        <taxon>Pseudomonadati</taxon>
        <taxon>Pseudomonadota</taxon>
        <taxon>Alphaproteobacteria</taxon>
        <taxon>Hyphomicrobiales</taxon>
        <taxon>Phyllobacteriaceae</taxon>
        <taxon>Pseudaminobacter</taxon>
    </lineage>
</organism>
<name>A0A316C183_PSESE</name>
<sequence length="458" mass="51060">MGIPRKMIPIVLKQTTPTELTPARLREQLHNIGLTCEHTDEQRLKRYIDDVRKEIPKGRTETFAIFKPQESRQTLSAWFDTSLDDWELSSLGNWEPDGPGMGYGPDLHYLIFKQHFDWLRDNRPGFPSAEEANAYKKRYDSVDAIKEAFKELATTASAALVKGLNKDSIESIFSNAIAPLNDKNARDYDKKNSRVVFLVENYDPASREAEGIGALAVEWHLMIKDYKEKKKLSHDTELKIEARSILYGDLAAMKADLLAAKAHFKGRAFAGRGAALMGIPAKDTAIEIYEKRPPANETTFLKSLPLDSDSEKARVMVMFTPDLQNIGSINNSGSKATATYAKSVTTGFTFSSTQQFSIKSEFEAGIVLAKGSLEIGFTLSFTEQSSKSTTETINFSVPPGEIAFTYQGDVRCQILEYDPVMDTYQYKASSRFLSPVIASTKEPIIPGTQARIRAMKSG</sequence>
<protein>
    <submittedName>
        <fullName evidence="1">Uncharacterized protein</fullName>
    </submittedName>
</protein>
<keyword evidence="2" id="KW-1185">Reference proteome</keyword>
<comment type="caution">
    <text evidence="1">The sequence shown here is derived from an EMBL/GenBank/DDBJ whole genome shotgun (WGS) entry which is preliminary data.</text>
</comment>